<name>A0A4U0WP05_9PEZI</name>
<dbReference type="STRING" id="331657.A0A4U0WP05"/>
<feature type="transmembrane region" description="Helical" evidence="2">
    <location>
        <begin position="96"/>
        <end position="115"/>
    </location>
</feature>
<proteinExistence type="predicted"/>
<dbReference type="EMBL" id="NAJN01001187">
    <property type="protein sequence ID" value="TKA65034.1"/>
    <property type="molecule type" value="Genomic_DNA"/>
</dbReference>
<evidence type="ECO:0000256" key="2">
    <source>
        <dbReference type="SAM" id="Phobius"/>
    </source>
</evidence>
<feature type="compositionally biased region" description="Basic and acidic residues" evidence="1">
    <location>
        <begin position="130"/>
        <end position="151"/>
    </location>
</feature>
<feature type="transmembrane region" description="Helical" evidence="2">
    <location>
        <begin position="71"/>
        <end position="90"/>
    </location>
</feature>
<evidence type="ECO:0000256" key="1">
    <source>
        <dbReference type="SAM" id="MobiDB-lite"/>
    </source>
</evidence>
<dbReference type="OrthoDB" id="3597994at2759"/>
<sequence length="160" mass="17189">MSSVAVADAPPSRHAVPKSSTALQSAKQNVAYLLHPDKGHAPKRFRTRAFLRTFRYFTVFAFWRLVRYAKYVAVGALTAAVAGSAIGSVISGAAFIVAPTGILGGAGVGLLWGMGKFGWRILGRRFRHGETHGADPRKDERADAEGAKDVEPTLPTAEPW</sequence>
<protein>
    <submittedName>
        <fullName evidence="3">Uncharacterized protein</fullName>
    </submittedName>
</protein>
<dbReference type="Proteomes" id="UP000308768">
    <property type="component" value="Unassembled WGS sequence"/>
</dbReference>
<feature type="region of interest" description="Disordered" evidence="1">
    <location>
        <begin position="130"/>
        <end position="160"/>
    </location>
</feature>
<keyword evidence="4" id="KW-1185">Reference proteome</keyword>
<keyword evidence="2" id="KW-1133">Transmembrane helix</keyword>
<accession>A0A4U0WP05</accession>
<comment type="caution">
    <text evidence="3">The sequence shown here is derived from an EMBL/GenBank/DDBJ whole genome shotgun (WGS) entry which is preliminary data.</text>
</comment>
<gene>
    <name evidence="3" type="ORF">B0A49_08806</name>
</gene>
<evidence type="ECO:0000313" key="3">
    <source>
        <dbReference type="EMBL" id="TKA65034.1"/>
    </source>
</evidence>
<organism evidence="3 4">
    <name type="scientific">Cryomyces minteri</name>
    <dbReference type="NCBI Taxonomy" id="331657"/>
    <lineage>
        <taxon>Eukaryota</taxon>
        <taxon>Fungi</taxon>
        <taxon>Dikarya</taxon>
        <taxon>Ascomycota</taxon>
        <taxon>Pezizomycotina</taxon>
        <taxon>Dothideomycetes</taxon>
        <taxon>Dothideomycetes incertae sedis</taxon>
        <taxon>Cryomyces</taxon>
    </lineage>
</organism>
<dbReference type="AlphaFoldDB" id="A0A4U0WP05"/>
<keyword evidence="2" id="KW-0472">Membrane</keyword>
<reference evidence="3 4" key="1">
    <citation type="submission" date="2017-03" db="EMBL/GenBank/DDBJ databases">
        <title>Genomes of endolithic fungi from Antarctica.</title>
        <authorList>
            <person name="Coleine C."/>
            <person name="Masonjones S."/>
            <person name="Stajich J.E."/>
        </authorList>
    </citation>
    <scope>NUCLEOTIDE SEQUENCE [LARGE SCALE GENOMIC DNA]</scope>
    <source>
        <strain evidence="3 4">CCFEE 5187</strain>
    </source>
</reference>
<evidence type="ECO:0000313" key="4">
    <source>
        <dbReference type="Proteomes" id="UP000308768"/>
    </source>
</evidence>
<keyword evidence="2" id="KW-0812">Transmembrane</keyword>